<protein>
    <recommendedName>
        <fullName evidence="4">DUF1574 domain-containing protein</fullName>
    </recommendedName>
</protein>
<comment type="caution">
    <text evidence="2">The sequence shown here is derived from an EMBL/GenBank/DDBJ whole genome shotgun (WGS) entry which is preliminary data.</text>
</comment>
<keyword evidence="1" id="KW-0472">Membrane</keyword>
<evidence type="ECO:0000313" key="2">
    <source>
        <dbReference type="EMBL" id="PJZ65857.1"/>
    </source>
</evidence>
<keyword evidence="1" id="KW-1133">Transmembrane helix</keyword>
<feature type="transmembrane region" description="Helical" evidence="1">
    <location>
        <begin position="12"/>
        <end position="29"/>
    </location>
</feature>
<keyword evidence="1" id="KW-0812">Transmembrane</keyword>
<evidence type="ECO:0008006" key="4">
    <source>
        <dbReference type="Google" id="ProtNLM"/>
    </source>
</evidence>
<sequence length="531" mass="62431">MKETSIKVRIVYISFLLFGFFLLMDRILLPEILFGVPNELEWDTSPWFNFLEKRSEIRFDREERGVLIAGSSVALYSSLPERMNDRFRNSTDLKDVRAEFYSHPALTPSDLYHYRKDIADKNPSLLVFILNPADLQLDFLITPEEEAKRKEQFENRIVYKEKEILDLTKVEYDEKRLAETSAKTRHQNRMLYPFEYLTENFSSVLGVGKSAILSLLSRSIFLTVRYRSFLYDPFDAMIENHFRSGRSYHYFTGIQPKEGIYLRGWAKPEFHISCELKGGILEESVFFQEKDTNLKVFQGEKNVFDRTFSKSGWQPLHLEFPERPEIVYLKFVMNRPISSDRVDSRIFGTEEIYGIRLSQNFCRREIRTGISYSRIRGLDDTRLASMDDSTYDKDYAARIYGSKPGASTSRLVTLRMGKLKLAAARDFFIWSELDYLKKNVEYFRSKGIRVLLVHSPENPVERSVYQESPWYKGYVSYLEKLGSEGYRFRNAAPSFEKKQDFLDPHHLTYDASERSTDLYADWISEILSEKK</sequence>
<gene>
    <name evidence="2" type="ORF">CH371_09960</name>
</gene>
<evidence type="ECO:0000256" key="1">
    <source>
        <dbReference type="SAM" id="Phobius"/>
    </source>
</evidence>
<accession>A0A2M9ZBZ4</accession>
<proteinExistence type="predicted"/>
<dbReference type="RefSeq" id="WP_100758759.1">
    <property type="nucleotide sequence ID" value="NZ_NPDT01000003.1"/>
</dbReference>
<organism evidence="2 3">
    <name type="scientific">Leptospira wolffii</name>
    <dbReference type="NCBI Taxonomy" id="409998"/>
    <lineage>
        <taxon>Bacteria</taxon>
        <taxon>Pseudomonadati</taxon>
        <taxon>Spirochaetota</taxon>
        <taxon>Spirochaetia</taxon>
        <taxon>Leptospirales</taxon>
        <taxon>Leptospiraceae</taxon>
        <taxon>Leptospira</taxon>
    </lineage>
</organism>
<name>A0A2M9ZBZ4_9LEPT</name>
<reference evidence="2 3" key="1">
    <citation type="submission" date="2017-07" db="EMBL/GenBank/DDBJ databases">
        <title>Leptospira spp. isolated from tropical soils.</title>
        <authorList>
            <person name="Thibeaux R."/>
            <person name="Iraola G."/>
            <person name="Ferres I."/>
            <person name="Bierque E."/>
            <person name="Girault D."/>
            <person name="Soupe-Gilbert M.-E."/>
            <person name="Picardeau M."/>
            <person name="Goarant C."/>
        </authorList>
    </citation>
    <scope>NUCLEOTIDE SEQUENCE [LARGE SCALE GENOMIC DNA]</scope>
    <source>
        <strain evidence="2 3">FH2-C-A2</strain>
    </source>
</reference>
<dbReference type="EMBL" id="NPDT01000003">
    <property type="protein sequence ID" value="PJZ65857.1"/>
    <property type="molecule type" value="Genomic_DNA"/>
</dbReference>
<dbReference type="Proteomes" id="UP000231912">
    <property type="component" value="Unassembled WGS sequence"/>
</dbReference>
<dbReference type="AlphaFoldDB" id="A0A2M9ZBZ4"/>
<evidence type="ECO:0000313" key="3">
    <source>
        <dbReference type="Proteomes" id="UP000231912"/>
    </source>
</evidence>